<name>A0A382UCT8_9ZZZZ</name>
<sequence length="97" mass="11105">MRYALILLISLTSATLNAVEKFPVDHFFKDPSMLDPQLSPDGNYLAALLPYNINEETQNVCKRRTQNFLKDLEKYAAKELGIRRVDVSTLSPEFIQD</sequence>
<reference evidence="1" key="1">
    <citation type="submission" date="2018-05" db="EMBL/GenBank/DDBJ databases">
        <authorList>
            <person name="Lanie J.A."/>
            <person name="Ng W.-L."/>
            <person name="Kazmierczak K.M."/>
            <person name="Andrzejewski T.M."/>
            <person name="Davidsen T.M."/>
            <person name="Wayne K.J."/>
            <person name="Tettelin H."/>
            <person name="Glass J.I."/>
            <person name="Rusch D."/>
            <person name="Podicherti R."/>
            <person name="Tsui H.-C.T."/>
            <person name="Winkler M.E."/>
        </authorList>
    </citation>
    <scope>NUCLEOTIDE SEQUENCE</scope>
</reference>
<dbReference type="EMBL" id="UINC01143272">
    <property type="protein sequence ID" value="SVD32100.1"/>
    <property type="molecule type" value="Genomic_DNA"/>
</dbReference>
<feature type="non-terminal residue" evidence="1">
    <location>
        <position position="97"/>
    </location>
</feature>
<dbReference type="AlphaFoldDB" id="A0A382UCT8"/>
<protein>
    <submittedName>
        <fullName evidence="1">Uncharacterized protein</fullName>
    </submittedName>
</protein>
<evidence type="ECO:0000313" key="1">
    <source>
        <dbReference type="EMBL" id="SVD32100.1"/>
    </source>
</evidence>
<organism evidence="1">
    <name type="scientific">marine metagenome</name>
    <dbReference type="NCBI Taxonomy" id="408172"/>
    <lineage>
        <taxon>unclassified sequences</taxon>
        <taxon>metagenomes</taxon>
        <taxon>ecological metagenomes</taxon>
    </lineage>
</organism>
<accession>A0A382UCT8</accession>
<gene>
    <name evidence="1" type="ORF">METZ01_LOCUS384954</name>
</gene>
<proteinExistence type="predicted"/>